<protein>
    <submittedName>
        <fullName evidence="2">ImmA/IrrE family metallo-endopeptidase</fullName>
    </submittedName>
</protein>
<evidence type="ECO:0000259" key="1">
    <source>
        <dbReference type="Pfam" id="PF06114"/>
    </source>
</evidence>
<dbReference type="EMBL" id="JAOTIF010000008">
    <property type="protein sequence ID" value="MCU7549822.1"/>
    <property type="molecule type" value="Genomic_DNA"/>
</dbReference>
<dbReference type="Proteomes" id="UP001155483">
    <property type="component" value="Unassembled WGS sequence"/>
</dbReference>
<dbReference type="Pfam" id="PF06114">
    <property type="entry name" value="Peptidase_M78"/>
    <property type="match status" value="1"/>
</dbReference>
<feature type="domain" description="IrrE N-terminal-like" evidence="1">
    <location>
        <begin position="35"/>
        <end position="139"/>
    </location>
</feature>
<reference evidence="2" key="1">
    <citation type="submission" date="2022-09" db="EMBL/GenBank/DDBJ databases">
        <authorList>
            <person name="Yuan C."/>
            <person name="Ke Z."/>
        </authorList>
    </citation>
    <scope>NUCLEOTIDE SEQUENCE</scope>
    <source>
        <strain evidence="2">LB-8</strain>
    </source>
</reference>
<reference evidence="2" key="2">
    <citation type="submission" date="2023-04" db="EMBL/GenBank/DDBJ databases">
        <title>Paracnuella aquatica gen. nov., sp. nov., a member of the family Chitinophagaceae isolated from a hot spring.</title>
        <authorList>
            <person name="Wang C."/>
        </authorList>
    </citation>
    <scope>NUCLEOTIDE SEQUENCE</scope>
    <source>
        <strain evidence="2">LB-8</strain>
    </source>
</reference>
<dbReference type="PANTHER" id="PTHR43236">
    <property type="entry name" value="ANTITOXIN HIGA1"/>
    <property type="match status" value="1"/>
</dbReference>
<dbReference type="PANTHER" id="PTHR43236:SF1">
    <property type="entry name" value="BLL7220 PROTEIN"/>
    <property type="match status" value="1"/>
</dbReference>
<proteinExistence type="predicted"/>
<comment type="caution">
    <text evidence="2">The sequence shown here is derived from an EMBL/GenBank/DDBJ whole genome shotgun (WGS) entry which is preliminary data.</text>
</comment>
<accession>A0A9X2XWA6</accession>
<dbReference type="Gene3D" id="1.10.10.2910">
    <property type="match status" value="1"/>
</dbReference>
<keyword evidence="3" id="KW-1185">Reference proteome</keyword>
<dbReference type="RefSeq" id="WP_279297264.1">
    <property type="nucleotide sequence ID" value="NZ_JAOTIF010000008.1"/>
</dbReference>
<evidence type="ECO:0000313" key="3">
    <source>
        <dbReference type="Proteomes" id="UP001155483"/>
    </source>
</evidence>
<gene>
    <name evidence="2" type="ORF">OCK74_11890</name>
</gene>
<organism evidence="2 3">
    <name type="scientific">Paraflavisolibacter caeni</name>
    <dbReference type="NCBI Taxonomy" id="2982496"/>
    <lineage>
        <taxon>Bacteria</taxon>
        <taxon>Pseudomonadati</taxon>
        <taxon>Bacteroidota</taxon>
        <taxon>Chitinophagia</taxon>
        <taxon>Chitinophagales</taxon>
        <taxon>Chitinophagaceae</taxon>
        <taxon>Paraflavisolibacter</taxon>
    </lineage>
</organism>
<name>A0A9X2XWA6_9BACT</name>
<dbReference type="InterPro" id="IPR010359">
    <property type="entry name" value="IrrE_HExxH"/>
</dbReference>
<dbReference type="AlphaFoldDB" id="A0A9X2XWA6"/>
<dbReference type="InterPro" id="IPR052345">
    <property type="entry name" value="Rad_response_metalloprotease"/>
</dbReference>
<evidence type="ECO:0000313" key="2">
    <source>
        <dbReference type="EMBL" id="MCU7549822.1"/>
    </source>
</evidence>
<sequence length="286" mass="32120">MNQLYRKALLKADEIRMQLGLDIFEPVNIFDSCISLGVTVRFVDINMEGMYLVQEDETHPTIVLSSLRPLPRRCYTCGHELGHHVFKHGSKIDGLSHTEEPSTSNESEEFLVDSFAGALLMPIAGIQAEFAKRNWTAQNASPLEFYMISSIFGTGYQTLIVHCRTNKIINEAKASILLKSKPAKIFKDLFTCSADNSYFKIFDGKSEISVIDLEVSNYIIFPSNFIVEGDHLQKVQQTSIGTGYIAARPGIVRVTSNEGAVSSFVRIQNFRYVGLVENRHLENEID</sequence>